<organism evidence="1 2">
    <name type="scientific">Lates japonicus</name>
    <name type="common">Japanese lates</name>
    <dbReference type="NCBI Taxonomy" id="270547"/>
    <lineage>
        <taxon>Eukaryota</taxon>
        <taxon>Metazoa</taxon>
        <taxon>Chordata</taxon>
        <taxon>Craniata</taxon>
        <taxon>Vertebrata</taxon>
        <taxon>Euteleostomi</taxon>
        <taxon>Actinopterygii</taxon>
        <taxon>Neopterygii</taxon>
        <taxon>Teleostei</taxon>
        <taxon>Neoteleostei</taxon>
        <taxon>Acanthomorphata</taxon>
        <taxon>Carangaria</taxon>
        <taxon>Carangaria incertae sedis</taxon>
        <taxon>Centropomidae</taxon>
        <taxon>Lates</taxon>
    </lineage>
</organism>
<comment type="caution">
    <text evidence="1">The sequence shown here is derived from an EMBL/GenBank/DDBJ whole genome shotgun (WGS) entry which is preliminary data.</text>
</comment>
<sequence>MTDVMVEESKSTVRVQLWESELEDFDDADAKPLLMLVWEVNTSMKMRDIGFEARRLLNSPEASPPCFHHPKIINGAQKYARSLVEQQQEAPGYKLLGPREVMKVVSKVLQGLLGASSKHILEHAFPDDQ</sequence>
<keyword evidence="2" id="KW-1185">Reference proteome</keyword>
<name>A0AAD3MZA8_LATJO</name>
<proteinExistence type="predicted"/>
<evidence type="ECO:0000313" key="2">
    <source>
        <dbReference type="Proteomes" id="UP001279410"/>
    </source>
</evidence>
<accession>A0AAD3MZA8</accession>
<dbReference type="EMBL" id="BRZM01000056">
    <property type="protein sequence ID" value="GLD62933.1"/>
    <property type="molecule type" value="Genomic_DNA"/>
</dbReference>
<dbReference type="AlphaFoldDB" id="A0AAD3MZA8"/>
<dbReference type="Proteomes" id="UP001279410">
    <property type="component" value="Unassembled WGS sequence"/>
</dbReference>
<gene>
    <name evidence="1" type="ORF">AKAME5_001459500</name>
</gene>
<protein>
    <submittedName>
        <fullName evidence="1">Actin cytoskeleton-regulatory complex protein pan1-like protein</fullName>
    </submittedName>
</protein>
<reference evidence="1" key="1">
    <citation type="submission" date="2022-08" db="EMBL/GenBank/DDBJ databases">
        <title>Genome sequencing of akame (Lates japonicus).</title>
        <authorList>
            <person name="Hashiguchi Y."/>
            <person name="Takahashi H."/>
        </authorList>
    </citation>
    <scope>NUCLEOTIDE SEQUENCE</scope>
    <source>
        <strain evidence="1">Kochi</strain>
    </source>
</reference>
<evidence type="ECO:0000313" key="1">
    <source>
        <dbReference type="EMBL" id="GLD62933.1"/>
    </source>
</evidence>